<feature type="transmembrane region" description="Helical" evidence="7">
    <location>
        <begin position="138"/>
        <end position="155"/>
    </location>
</feature>
<evidence type="ECO:0000256" key="4">
    <source>
        <dbReference type="ARBA" id="ARBA00022692"/>
    </source>
</evidence>
<gene>
    <name evidence="8" type="ORF">GB927_001670</name>
</gene>
<feature type="transmembrane region" description="Helical" evidence="7">
    <location>
        <begin position="7"/>
        <end position="31"/>
    </location>
</feature>
<comment type="subcellular location">
    <subcellularLocation>
        <location evidence="1">Cell membrane</location>
        <topology evidence="1">Multi-pass membrane protein</topology>
    </subcellularLocation>
</comment>
<keyword evidence="3" id="KW-1003">Cell membrane</keyword>
<feature type="transmembrane region" description="Helical" evidence="7">
    <location>
        <begin position="162"/>
        <end position="178"/>
    </location>
</feature>
<protein>
    <submittedName>
        <fullName evidence="8">Chromate transporter</fullName>
    </submittedName>
</protein>
<dbReference type="PANTHER" id="PTHR43663:SF1">
    <property type="entry name" value="CHROMATE TRANSPORTER"/>
    <property type="match status" value="1"/>
</dbReference>
<evidence type="ECO:0000256" key="3">
    <source>
        <dbReference type="ARBA" id="ARBA00022475"/>
    </source>
</evidence>
<keyword evidence="5 7" id="KW-1133">Transmembrane helix</keyword>
<evidence type="ECO:0000313" key="8">
    <source>
        <dbReference type="EMBL" id="MCQ4628723.1"/>
    </source>
</evidence>
<keyword evidence="4 7" id="KW-0812">Transmembrane</keyword>
<dbReference type="InterPro" id="IPR003370">
    <property type="entry name" value="Chromate_transpt"/>
</dbReference>
<feature type="transmembrane region" description="Helical" evidence="7">
    <location>
        <begin position="115"/>
        <end position="132"/>
    </location>
</feature>
<keyword evidence="6 7" id="KW-0472">Membrane</keyword>
<dbReference type="InterPro" id="IPR052518">
    <property type="entry name" value="CHR_Transporter"/>
</dbReference>
<evidence type="ECO:0000313" key="9">
    <source>
        <dbReference type="Proteomes" id="UP000996601"/>
    </source>
</evidence>
<proteinExistence type="inferred from homology"/>
<reference evidence="8" key="1">
    <citation type="submission" date="2021-07" db="EMBL/GenBank/DDBJ databases">
        <title>Shinella sp. nov., a novel member of the genus Shinella from water.</title>
        <authorList>
            <person name="Deng Y."/>
        </authorList>
    </citation>
    <scope>NUCLEOTIDE SEQUENCE</scope>
    <source>
        <strain evidence="8">CPCC 100929</strain>
    </source>
</reference>
<dbReference type="Pfam" id="PF02417">
    <property type="entry name" value="Chromate_transp"/>
    <property type="match status" value="1"/>
</dbReference>
<evidence type="ECO:0000256" key="2">
    <source>
        <dbReference type="ARBA" id="ARBA00005262"/>
    </source>
</evidence>
<dbReference type="EMBL" id="WHSB02000001">
    <property type="protein sequence ID" value="MCQ4628723.1"/>
    <property type="molecule type" value="Genomic_DNA"/>
</dbReference>
<dbReference type="RefSeq" id="WP_256114788.1">
    <property type="nucleotide sequence ID" value="NZ_WHSB02000001.1"/>
</dbReference>
<evidence type="ECO:0000256" key="6">
    <source>
        <dbReference type="ARBA" id="ARBA00023136"/>
    </source>
</evidence>
<feature type="transmembrane region" description="Helical" evidence="7">
    <location>
        <begin position="72"/>
        <end position="94"/>
    </location>
</feature>
<evidence type="ECO:0000256" key="5">
    <source>
        <dbReference type="ARBA" id="ARBA00022989"/>
    </source>
</evidence>
<dbReference type="PANTHER" id="PTHR43663">
    <property type="entry name" value="CHROMATE TRANSPORT PROTEIN-RELATED"/>
    <property type="match status" value="1"/>
</dbReference>
<sequence length="179" mass="18727">MRDDHLVGLLAVFVPFSLISIGGGISVLSGIQHEIVAVRGWLTAQDFVQLFAISRAAPGPGTMIATLIGWQISGWLGAVVATLAFFLPSSLLCYGVFRLSNAHREKAWHRAVRQGLAPVGTGLVISSVIAILQLSDGGPLTLLLAALSAIVVVVAPRVPVPLYLLCGAGLAVLYHTAMP</sequence>
<dbReference type="Proteomes" id="UP000996601">
    <property type="component" value="Unassembled WGS sequence"/>
</dbReference>
<name>A0ABT1R0N2_9HYPH</name>
<comment type="similarity">
    <text evidence="2">Belongs to the chromate ion transporter (CHR) (TC 2.A.51) family.</text>
</comment>
<evidence type="ECO:0000256" key="7">
    <source>
        <dbReference type="SAM" id="Phobius"/>
    </source>
</evidence>
<comment type="caution">
    <text evidence="8">The sequence shown here is derived from an EMBL/GenBank/DDBJ whole genome shotgun (WGS) entry which is preliminary data.</text>
</comment>
<evidence type="ECO:0000256" key="1">
    <source>
        <dbReference type="ARBA" id="ARBA00004651"/>
    </source>
</evidence>
<organism evidence="8 9">
    <name type="scientific">Shinella lacus</name>
    <dbReference type="NCBI Taxonomy" id="2654216"/>
    <lineage>
        <taxon>Bacteria</taxon>
        <taxon>Pseudomonadati</taxon>
        <taxon>Pseudomonadota</taxon>
        <taxon>Alphaproteobacteria</taxon>
        <taxon>Hyphomicrobiales</taxon>
        <taxon>Rhizobiaceae</taxon>
        <taxon>Shinella</taxon>
    </lineage>
</organism>
<keyword evidence="9" id="KW-1185">Reference proteome</keyword>
<accession>A0ABT1R0N2</accession>